<dbReference type="InterPro" id="IPR050090">
    <property type="entry name" value="Tyrosine_recombinase_XerCD"/>
</dbReference>
<accession>A0A8E3MGJ9</accession>
<organism evidence="4 5">
    <name type="scientific">Mergibacter septicus</name>
    <dbReference type="NCBI Taxonomy" id="221402"/>
    <lineage>
        <taxon>Bacteria</taxon>
        <taxon>Pseudomonadati</taxon>
        <taxon>Pseudomonadota</taxon>
        <taxon>Gammaproteobacteria</taxon>
        <taxon>Pasteurellales</taxon>
        <taxon>Pasteurellaceae</taxon>
        <taxon>Mergibacter</taxon>
    </lineage>
</organism>
<dbReference type="PANTHER" id="PTHR30349">
    <property type="entry name" value="PHAGE INTEGRASE-RELATED"/>
    <property type="match status" value="1"/>
</dbReference>
<evidence type="ECO:0000256" key="3">
    <source>
        <dbReference type="ARBA" id="ARBA00023172"/>
    </source>
</evidence>
<dbReference type="InterPro" id="IPR013762">
    <property type="entry name" value="Integrase-like_cat_sf"/>
</dbReference>
<dbReference type="Gene3D" id="1.10.150.130">
    <property type="match status" value="1"/>
</dbReference>
<gene>
    <name evidence="4" type="ORF">CEP48_05040</name>
</gene>
<name>A0A8E3MGJ9_9PAST</name>
<sequence>MATFIKTKTSWKAQIRKKGISKSKNFRTKAEAQNWAYKLEMEIESGKYDAIPNLPFSHLIEKYLREITPTKRSARHETLRLYRLQEMPIGKVSLRELTDDHFRQWRDARLKEVSSASVRREWSTISNMLNIAVTEWKLLKENPLKTVKKPEPPKPRTRRYSQEEIDALIYSSGYNINEPPETSTARVGAAILFAIETAMRAGEIVNLTWDNVYFDDRIAHLPKTKNGWPRDVPLSTNALKILNHLKQIENGNSVFQLTSQNLDALFRKLKKRTMLENLHFHDTRREALTRLAEKVDVMTLAKISGHRDLSILQNTYYAPDMKKVANLLD</sequence>
<dbReference type="RefSeq" id="WP_261920646.1">
    <property type="nucleotide sequence ID" value="NZ_CP022011.1"/>
</dbReference>
<keyword evidence="3" id="KW-0233">DNA recombination</keyword>
<evidence type="ECO:0000313" key="5">
    <source>
        <dbReference type="Proteomes" id="UP000955338"/>
    </source>
</evidence>
<dbReference type="InterPro" id="IPR002104">
    <property type="entry name" value="Integrase_catalytic"/>
</dbReference>
<evidence type="ECO:0000313" key="4">
    <source>
        <dbReference type="EMBL" id="QDJ14829.1"/>
    </source>
</evidence>
<dbReference type="PANTHER" id="PTHR30349:SF94">
    <property type="entry name" value="INTEGRASE_RECOMBINASE HI_1414-RELATED"/>
    <property type="match status" value="1"/>
</dbReference>
<dbReference type="CDD" id="cd00796">
    <property type="entry name" value="INT_Rci_Hp1_C"/>
    <property type="match status" value="1"/>
</dbReference>
<evidence type="ECO:0000256" key="1">
    <source>
        <dbReference type="ARBA" id="ARBA00022908"/>
    </source>
</evidence>
<dbReference type="InterPro" id="IPR011010">
    <property type="entry name" value="DNA_brk_join_enz"/>
</dbReference>
<dbReference type="PROSITE" id="PS51900">
    <property type="entry name" value="CB"/>
    <property type="match status" value="1"/>
</dbReference>
<dbReference type="EMBL" id="CP022011">
    <property type="protein sequence ID" value="QDJ14829.1"/>
    <property type="molecule type" value="Genomic_DNA"/>
</dbReference>
<protein>
    <submittedName>
        <fullName evidence="4">Integrase</fullName>
    </submittedName>
</protein>
<dbReference type="GO" id="GO:0003677">
    <property type="term" value="F:DNA binding"/>
    <property type="evidence" value="ECO:0007669"/>
    <property type="project" value="UniProtKB-UniRule"/>
</dbReference>
<dbReference type="InterPro" id="IPR010998">
    <property type="entry name" value="Integrase_recombinase_N"/>
</dbReference>
<evidence type="ECO:0000256" key="2">
    <source>
        <dbReference type="ARBA" id="ARBA00023125"/>
    </source>
</evidence>
<keyword evidence="1" id="KW-0229">DNA integration</keyword>
<keyword evidence="2" id="KW-0238">DNA-binding</keyword>
<keyword evidence="5" id="KW-1185">Reference proteome</keyword>
<dbReference type="Pfam" id="PF00589">
    <property type="entry name" value="Phage_integrase"/>
    <property type="match status" value="1"/>
</dbReference>
<dbReference type="PROSITE" id="PS51898">
    <property type="entry name" value="TYR_RECOMBINASE"/>
    <property type="match status" value="1"/>
</dbReference>
<proteinExistence type="predicted"/>
<dbReference type="AlphaFoldDB" id="A0A8E3MGJ9"/>
<dbReference type="InterPro" id="IPR044068">
    <property type="entry name" value="CB"/>
</dbReference>
<dbReference type="Gene3D" id="1.10.443.10">
    <property type="entry name" value="Intergrase catalytic core"/>
    <property type="match status" value="1"/>
</dbReference>
<reference evidence="4" key="1">
    <citation type="submission" date="2017-06" db="EMBL/GenBank/DDBJ databases">
        <title>Genome sequencing of pathogenic and non-pathogenic strains within Bisgaard taxon 40.</title>
        <authorList>
            <person name="Ladner J.T."/>
            <person name="Lovett S.P."/>
            <person name="Koroleva G."/>
            <person name="Lorch J.M."/>
        </authorList>
    </citation>
    <scope>NUCLEOTIDE SEQUENCE</scope>
    <source>
        <strain evidence="4">27576-1-I1</strain>
    </source>
</reference>
<dbReference type="GO" id="GO:0015074">
    <property type="term" value="P:DNA integration"/>
    <property type="evidence" value="ECO:0007669"/>
    <property type="project" value="UniProtKB-KW"/>
</dbReference>
<dbReference type="Proteomes" id="UP000955338">
    <property type="component" value="Chromosome"/>
</dbReference>
<dbReference type="SUPFAM" id="SSF56349">
    <property type="entry name" value="DNA breaking-rejoining enzymes"/>
    <property type="match status" value="1"/>
</dbReference>
<dbReference type="GO" id="GO:0006310">
    <property type="term" value="P:DNA recombination"/>
    <property type="evidence" value="ECO:0007669"/>
    <property type="project" value="UniProtKB-KW"/>
</dbReference>